<proteinExistence type="predicted"/>
<reference evidence="3" key="1">
    <citation type="journal article" date="2010" name="Appl. Environ. Microbiol.">
        <title>Expanding small-molecule functional metagenomics through parallel screening of broad-host-range cosmid environmental DNA libraries in diverse proteobacteria.</title>
        <authorList>
            <person name="Craig J.W."/>
            <person name="Chang F.Y."/>
            <person name="Kim J.H."/>
            <person name="Obiajulu S.C."/>
            <person name="Brady S.F."/>
        </authorList>
    </citation>
    <scope>NUCLEOTIDE SEQUENCE</scope>
</reference>
<dbReference type="InterPro" id="IPR051746">
    <property type="entry name" value="Kelch_domain_containing_8"/>
</dbReference>
<dbReference type="EMBL" id="GQ869385">
    <property type="protein sequence ID" value="ACX33961.1"/>
    <property type="molecule type" value="Genomic_DNA"/>
</dbReference>
<keyword evidence="1" id="KW-0880">Kelch repeat</keyword>
<protein>
    <submittedName>
        <fullName evidence="3">Putative kelch repeat-containing protein</fullName>
    </submittedName>
</protein>
<name>D3W8L2_9BACT</name>
<dbReference type="AlphaFoldDB" id="D3W8L2"/>
<dbReference type="PROSITE" id="PS51257">
    <property type="entry name" value="PROKAR_LIPOPROTEIN"/>
    <property type="match status" value="1"/>
</dbReference>
<evidence type="ECO:0000256" key="2">
    <source>
        <dbReference type="ARBA" id="ARBA00022737"/>
    </source>
</evidence>
<sequence length="362" mass="37806">MDTGRCRSRAFFGLAAIMALGACGDAGHTHDGAVTSAIHWQIATPFPIEIEHHSTFLHEATSGTPFVYVLGGGKVQTLEMFPEVRMAPILEDGMLGDWSLTTPIPKANVGTGIAVAGNRVYASGGAIRDVFSLLTVAETYSAPIQADGTLGDWTAGPDLPSPRLHHSTDVYGGNFYAIGGTPNLPDNLDQVLRAPIQGDGSLGAWTELAPLPARRSHHATVLHEGTFYVIGGLTGEAAATDVLRANIMADGSLDGWSVTSTFPGAPAVASAFIHSGYLYVVGGIAGGHHEGAAHWVDLVHRAPLRSDGSLGAFEASGDPVPVARAHVHQTPIHRGRIYSVGGNCCTWNVQNSASTVLVGTLR</sequence>
<evidence type="ECO:0000313" key="3">
    <source>
        <dbReference type="EMBL" id="ACX33961.1"/>
    </source>
</evidence>
<keyword evidence="2" id="KW-0677">Repeat</keyword>
<evidence type="ECO:0000256" key="1">
    <source>
        <dbReference type="ARBA" id="ARBA00022441"/>
    </source>
</evidence>
<dbReference type="PANTHER" id="PTHR46260">
    <property type="entry name" value="RING-TYPE DOMAIN-CONTAINING PROTEIN"/>
    <property type="match status" value="1"/>
</dbReference>
<dbReference type="PANTHER" id="PTHR46260:SF3">
    <property type="entry name" value="RING-TYPE DOMAIN-CONTAINING PROTEIN"/>
    <property type="match status" value="1"/>
</dbReference>
<dbReference type="SUPFAM" id="SSF117281">
    <property type="entry name" value="Kelch motif"/>
    <property type="match status" value="1"/>
</dbReference>
<dbReference type="Gene3D" id="2.120.10.80">
    <property type="entry name" value="Kelch-type beta propeller"/>
    <property type="match status" value="1"/>
</dbReference>
<organism evidence="3">
    <name type="scientific">uncultured bacterium RM35</name>
    <dbReference type="NCBI Taxonomy" id="672207"/>
    <lineage>
        <taxon>Bacteria</taxon>
        <taxon>environmental samples</taxon>
    </lineage>
</organism>
<accession>D3W8L2</accession>
<dbReference type="InterPro" id="IPR015915">
    <property type="entry name" value="Kelch-typ_b-propeller"/>
</dbReference>